<dbReference type="GO" id="GO:0003735">
    <property type="term" value="F:structural constituent of ribosome"/>
    <property type="evidence" value="ECO:0007669"/>
    <property type="project" value="InterPro"/>
</dbReference>
<dbReference type="InterPro" id="IPR015797">
    <property type="entry name" value="NUDIX_hydrolase-like_dom_sf"/>
</dbReference>
<evidence type="ECO:0000256" key="1">
    <source>
        <dbReference type="SAM" id="MobiDB-lite"/>
    </source>
</evidence>
<dbReference type="InterPro" id="IPR040008">
    <property type="entry name" value="Ribosomal_mL46"/>
</dbReference>
<dbReference type="SUPFAM" id="SSF55811">
    <property type="entry name" value="Nudix"/>
    <property type="match status" value="1"/>
</dbReference>
<feature type="region of interest" description="Disordered" evidence="1">
    <location>
        <begin position="95"/>
        <end position="121"/>
    </location>
</feature>
<gene>
    <name evidence="2" type="ORF">g.2876</name>
</gene>
<organism evidence="2">
    <name type="scientific">Auxenochlorella protothecoides</name>
    <name type="common">Green microalga</name>
    <name type="synonym">Chlorella protothecoides</name>
    <dbReference type="NCBI Taxonomy" id="3075"/>
    <lineage>
        <taxon>Eukaryota</taxon>
        <taxon>Viridiplantae</taxon>
        <taxon>Chlorophyta</taxon>
        <taxon>core chlorophytes</taxon>
        <taxon>Trebouxiophyceae</taxon>
        <taxon>Chlorellales</taxon>
        <taxon>Chlorellaceae</taxon>
        <taxon>Auxenochlorella</taxon>
    </lineage>
</organism>
<dbReference type="AlphaFoldDB" id="A0A1D1ZVA3"/>
<dbReference type="InterPro" id="IPR033650">
    <property type="entry name" value="Ribosomal_mL46_NUDIX"/>
</dbReference>
<dbReference type="GO" id="GO:0005762">
    <property type="term" value="C:mitochondrial large ribosomal subunit"/>
    <property type="evidence" value="ECO:0007669"/>
    <property type="project" value="TreeGrafter"/>
</dbReference>
<dbReference type="CDD" id="cd04661">
    <property type="entry name" value="NUDIX_MRP_L46"/>
    <property type="match status" value="1"/>
</dbReference>
<accession>A0A1D1ZVA3</accession>
<dbReference type="PANTHER" id="PTHR13124">
    <property type="entry name" value="39S RIBOSOMAL PROTEIN L46, MITOCHONDRIAL PRECURSOR-RELATED"/>
    <property type="match status" value="1"/>
</dbReference>
<proteinExistence type="predicted"/>
<reference evidence="2" key="1">
    <citation type="submission" date="2015-08" db="EMBL/GenBank/DDBJ databases">
        <authorList>
            <person name="Babu N.S."/>
            <person name="Beckwith C.J."/>
            <person name="Beseler K.G."/>
            <person name="Brison A."/>
            <person name="Carone J.V."/>
            <person name="Caskin T.P."/>
            <person name="Diamond M."/>
            <person name="Durham M.E."/>
            <person name="Foxe J.M."/>
            <person name="Go M."/>
            <person name="Henderson B.A."/>
            <person name="Jones I.B."/>
            <person name="McGettigan J.A."/>
            <person name="Micheletti S.J."/>
            <person name="Nasrallah M.E."/>
            <person name="Ortiz D."/>
            <person name="Piller C.R."/>
            <person name="Privatt S.R."/>
            <person name="Schneider S.L."/>
            <person name="Sharp S."/>
            <person name="Smith T.C."/>
            <person name="Stanton J.D."/>
            <person name="Ullery H.E."/>
            <person name="Wilson R.J."/>
            <person name="Serrano M.G."/>
            <person name="Buck G."/>
            <person name="Lee V."/>
            <person name="Wang Y."/>
            <person name="Carvalho R."/>
            <person name="Voegtly L."/>
            <person name="Shi R."/>
            <person name="Duckworth R."/>
            <person name="Johnson A."/>
            <person name="Loviza R."/>
            <person name="Walstead R."/>
            <person name="Shah Z."/>
            <person name="Kiflezghi M."/>
            <person name="Wade K."/>
            <person name="Ball S.L."/>
            <person name="Bradley K.W."/>
            <person name="Asai D.J."/>
            <person name="Bowman C.A."/>
            <person name="Russell D.A."/>
            <person name="Pope W.H."/>
            <person name="Jacobs-Sera D."/>
            <person name="Hendrix R.W."/>
            <person name="Hatfull G.F."/>
        </authorList>
    </citation>
    <scope>NUCLEOTIDE SEQUENCE</scope>
</reference>
<dbReference type="PANTHER" id="PTHR13124:SF12">
    <property type="entry name" value="LARGE RIBOSOMAL SUBUNIT PROTEIN ML46"/>
    <property type="match status" value="1"/>
</dbReference>
<name>A0A1D1ZVA3_AUXPR</name>
<dbReference type="EMBL" id="GDKF01007746">
    <property type="protein sequence ID" value="JAT70876.1"/>
    <property type="molecule type" value="Transcribed_RNA"/>
</dbReference>
<dbReference type="Gene3D" id="3.90.79.10">
    <property type="entry name" value="Nucleoside Triphosphate Pyrophosphohydrolase"/>
    <property type="match status" value="1"/>
</dbReference>
<protein>
    <recommendedName>
        <fullName evidence="3">39S ribosomal protein L46, mitochondrial</fullName>
    </recommendedName>
</protein>
<evidence type="ECO:0008006" key="3">
    <source>
        <dbReference type="Google" id="ProtNLM"/>
    </source>
</evidence>
<evidence type="ECO:0000313" key="2">
    <source>
        <dbReference type="EMBL" id="JAT70876.1"/>
    </source>
</evidence>
<sequence>MAAALIRRTISLQSSLRHVSSLNVGCAPQPVRLAAFSAIAEAAAPGRVFGACVFERLPLVVPPHPDWEVEHSRWRFEWNLPYFKKYPADFIDEPRTEETDSAVAASNRWEPAPLESEADRSGDVRSLKRRLDQRVFMLVRRKGGSGAWEFPAVEHEEGETIRGSAERALGLTLVQEGLQPFFVGNAPAGHVETGEGTTFFHRCQMIAGTLRLVPGGPYSDLRWAAKDELPELVQDQALLDLFQKML</sequence>